<gene>
    <name evidence="1" type="ORF">DXX93_06895</name>
</gene>
<name>A0A3E0TPS8_9GAMM</name>
<evidence type="ECO:0000313" key="1">
    <source>
        <dbReference type="EMBL" id="REL26330.1"/>
    </source>
</evidence>
<accession>A0A3E0TPS8</accession>
<dbReference type="RefSeq" id="WP_116007449.1">
    <property type="nucleotide sequence ID" value="NZ_QUOU01000001.1"/>
</dbReference>
<sequence>MANLGKLMNFVFSGVSEGVKIAWDKKQANKKYREIISTVKLVISNQGRSLEHADAVLNVLVNLVPMGQGVVTLKSSILIALKAGESCRKIQK</sequence>
<comment type="caution">
    <text evidence="1">The sequence shown here is derived from an EMBL/GenBank/DDBJ whole genome shotgun (WGS) entry which is preliminary data.</text>
</comment>
<reference evidence="1 2" key="1">
    <citation type="submission" date="2018-08" db="EMBL/GenBank/DDBJ databases">
        <title>Thalassotalea euphylliae genome.</title>
        <authorList>
            <person name="Summers S."/>
            <person name="Rice S.A."/>
            <person name="Freckelton M.L."/>
            <person name="Nedved B.T."/>
            <person name="Hadfield M.G."/>
        </authorList>
    </citation>
    <scope>NUCLEOTIDE SEQUENCE [LARGE SCALE GENOMIC DNA]</scope>
    <source>
        <strain evidence="1 2">H1</strain>
    </source>
</reference>
<protein>
    <submittedName>
        <fullName evidence="1">Uncharacterized protein</fullName>
    </submittedName>
</protein>
<dbReference type="Proteomes" id="UP000256478">
    <property type="component" value="Unassembled WGS sequence"/>
</dbReference>
<organism evidence="1 2">
    <name type="scientific">Thalassotalea euphylliae</name>
    <dbReference type="NCBI Taxonomy" id="1655234"/>
    <lineage>
        <taxon>Bacteria</taxon>
        <taxon>Pseudomonadati</taxon>
        <taxon>Pseudomonadota</taxon>
        <taxon>Gammaproteobacteria</taxon>
        <taxon>Alteromonadales</taxon>
        <taxon>Colwelliaceae</taxon>
        <taxon>Thalassotalea</taxon>
    </lineage>
</organism>
<dbReference type="AlphaFoldDB" id="A0A3E0TPS8"/>
<dbReference type="EMBL" id="QUOU01000001">
    <property type="protein sequence ID" value="REL26330.1"/>
    <property type="molecule type" value="Genomic_DNA"/>
</dbReference>
<evidence type="ECO:0000313" key="2">
    <source>
        <dbReference type="Proteomes" id="UP000256478"/>
    </source>
</evidence>
<proteinExistence type="predicted"/>